<dbReference type="Pfam" id="PF07859">
    <property type="entry name" value="Abhydrolase_3"/>
    <property type="match status" value="1"/>
</dbReference>
<evidence type="ECO:0000256" key="3">
    <source>
        <dbReference type="PROSITE-ProRule" id="PRU10038"/>
    </source>
</evidence>
<dbReference type="PANTHER" id="PTHR48081">
    <property type="entry name" value="AB HYDROLASE SUPERFAMILY PROTEIN C4A8.06C"/>
    <property type="match status" value="1"/>
</dbReference>
<evidence type="ECO:0000313" key="6">
    <source>
        <dbReference type="Proteomes" id="UP000193560"/>
    </source>
</evidence>
<dbReference type="PROSITE" id="PS01174">
    <property type="entry name" value="LIPASE_GDXG_SER"/>
    <property type="match status" value="1"/>
</dbReference>
<dbReference type="GO" id="GO:0016787">
    <property type="term" value="F:hydrolase activity"/>
    <property type="evidence" value="ECO:0007669"/>
    <property type="project" value="UniProtKB-KW"/>
</dbReference>
<dbReference type="OrthoDB" id="408631at2759"/>
<dbReference type="InterPro" id="IPR050300">
    <property type="entry name" value="GDXG_lipolytic_enzyme"/>
</dbReference>
<comment type="similarity">
    <text evidence="1">Belongs to the 'GDXG' lipolytic enzyme family.</text>
</comment>
<sequence length="373" mass="42168">MMIPSLSYLAFAFVLVIFGTRNGRALLFGHSLELIRSSVLHIPYPLRRRMFAILLNTPLPFAKRILDFASKPQGKQKGWIHNVQKSAFTAHWIGPGVATLTLDAIENAASDLDLIIMYCHGGGFTVGNSTMYMPSFMLMVDRMRQQHGINARILSVEYPLALESPYPKAQEACFSTYQYLVHELSISPSRILLAGDSAGGWLVITTLLTLLEQRTQRHQESLPPLPSPAGCVMISPWVALHSGSPTYKSNLGQDVVTQWQLDRHVSYYLPDSNKLDSDQRHEFLMRPSLSPVYATFTDISCPLLVTYSDCEVLQFDILRFIDNLRRDKVKTDVLCRPDQSHIWVIEPSFASTPGIWKEDLEKVVDWMVKRVAN</sequence>
<feature type="active site" evidence="3">
    <location>
        <position position="197"/>
    </location>
</feature>
<dbReference type="InterPro" id="IPR013094">
    <property type="entry name" value="AB_hydrolase_3"/>
</dbReference>
<dbReference type="Gene3D" id="3.40.50.1820">
    <property type="entry name" value="alpha/beta hydrolase"/>
    <property type="match status" value="1"/>
</dbReference>
<dbReference type="InterPro" id="IPR033140">
    <property type="entry name" value="Lipase_GDXG_put_SER_AS"/>
</dbReference>
<proteinExistence type="inferred from homology"/>
<comment type="caution">
    <text evidence="5">The sequence shown here is derived from an EMBL/GenBank/DDBJ whole genome shotgun (WGS) entry which is preliminary data.</text>
</comment>
<dbReference type="EMBL" id="MCGE01000006">
    <property type="protein sequence ID" value="ORZ20230.1"/>
    <property type="molecule type" value="Genomic_DNA"/>
</dbReference>
<evidence type="ECO:0000256" key="2">
    <source>
        <dbReference type="ARBA" id="ARBA00022801"/>
    </source>
</evidence>
<keyword evidence="6" id="KW-1185">Reference proteome</keyword>
<dbReference type="SUPFAM" id="SSF53474">
    <property type="entry name" value="alpha/beta-Hydrolases"/>
    <property type="match status" value="1"/>
</dbReference>
<protein>
    <submittedName>
        <fullName evidence="5">Alpha/Beta hydrolase protein</fullName>
    </submittedName>
</protein>
<reference evidence="5 6" key="1">
    <citation type="submission" date="2016-07" db="EMBL/GenBank/DDBJ databases">
        <title>Pervasive Adenine N6-methylation of Active Genes in Fungi.</title>
        <authorList>
            <consortium name="DOE Joint Genome Institute"/>
            <person name="Mondo S.J."/>
            <person name="Dannebaum R.O."/>
            <person name="Kuo R.C."/>
            <person name="Labutti K."/>
            <person name="Haridas S."/>
            <person name="Kuo A."/>
            <person name="Salamov A."/>
            <person name="Ahrendt S.R."/>
            <person name="Lipzen A."/>
            <person name="Sullivan W."/>
            <person name="Andreopoulos W.B."/>
            <person name="Clum A."/>
            <person name="Lindquist E."/>
            <person name="Daum C."/>
            <person name="Ramamoorthy G.K."/>
            <person name="Gryganskyi A."/>
            <person name="Culley D."/>
            <person name="Magnuson J.K."/>
            <person name="James T.Y."/>
            <person name="O'Malley M.A."/>
            <person name="Stajich J.E."/>
            <person name="Spatafora J.W."/>
            <person name="Visel A."/>
            <person name="Grigoriev I.V."/>
        </authorList>
    </citation>
    <scope>NUCLEOTIDE SEQUENCE [LARGE SCALE GENOMIC DNA]</scope>
    <source>
        <strain evidence="5 6">NRRL 1336</strain>
    </source>
</reference>
<name>A0A1X2IPN1_9FUNG</name>
<evidence type="ECO:0000256" key="1">
    <source>
        <dbReference type="ARBA" id="ARBA00010515"/>
    </source>
</evidence>
<evidence type="ECO:0000313" key="5">
    <source>
        <dbReference type="EMBL" id="ORZ20230.1"/>
    </source>
</evidence>
<organism evidence="5 6">
    <name type="scientific">Absidia repens</name>
    <dbReference type="NCBI Taxonomy" id="90262"/>
    <lineage>
        <taxon>Eukaryota</taxon>
        <taxon>Fungi</taxon>
        <taxon>Fungi incertae sedis</taxon>
        <taxon>Mucoromycota</taxon>
        <taxon>Mucoromycotina</taxon>
        <taxon>Mucoromycetes</taxon>
        <taxon>Mucorales</taxon>
        <taxon>Cunninghamellaceae</taxon>
        <taxon>Absidia</taxon>
    </lineage>
</organism>
<dbReference type="Proteomes" id="UP000193560">
    <property type="component" value="Unassembled WGS sequence"/>
</dbReference>
<feature type="domain" description="Alpha/beta hydrolase fold-3" evidence="4">
    <location>
        <begin position="116"/>
        <end position="344"/>
    </location>
</feature>
<accession>A0A1X2IPN1</accession>
<dbReference type="AlphaFoldDB" id="A0A1X2IPN1"/>
<dbReference type="InterPro" id="IPR029058">
    <property type="entry name" value="AB_hydrolase_fold"/>
</dbReference>
<evidence type="ECO:0000259" key="4">
    <source>
        <dbReference type="Pfam" id="PF07859"/>
    </source>
</evidence>
<dbReference type="PANTHER" id="PTHR48081:SF8">
    <property type="entry name" value="ALPHA_BETA HYDROLASE FOLD-3 DOMAIN-CONTAINING PROTEIN-RELATED"/>
    <property type="match status" value="1"/>
</dbReference>
<dbReference type="STRING" id="90262.A0A1X2IPN1"/>
<gene>
    <name evidence="5" type="ORF">BCR42DRAFT_408289</name>
</gene>
<keyword evidence="2 5" id="KW-0378">Hydrolase</keyword>